<dbReference type="EMBL" id="VSSQ01079302">
    <property type="protein sequence ID" value="MPN28864.1"/>
    <property type="molecule type" value="Genomic_DNA"/>
</dbReference>
<organism evidence="2">
    <name type="scientific">bioreactor metagenome</name>
    <dbReference type="NCBI Taxonomy" id="1076179"/>
    <lineage>
        <taxon>unclassified sequences</taxon>
        <taxon>metagenomes</taxon>
        <taxon>ecological metagenomes</taxon>
    </lineage>
</organism>
<accession>A0A645GXV7</accession>
<dbReference type="AlphaFoldDB" id="A0A645GXV7"/>
<reference evidence="2" key="1">
    <citation type="submission" date="2019-08" db="EMBL/GenBank/DDBJ databases">
        <authorList>
            <person name="Kucharzyk K."/>
            <person name="Murdoch R.W."/>
            <person name="Higgins S."/>
            <person name="Loffler F."/>
        </authorList>
    </citation>
    <scope>NUCLEOTIDE SEQUENCE</scope>
</reference>
<name>A0A645GXV7_9ZZZZ</name>
<comment type="caution">
    <text evidence="2">The sequence shown here is derived from an EMBL/GenBank/DDBJ whole genome shotgun (WGS) entry which is preliminary data.</text>
</comment>
<evidence type="ECO:0000313" key="2">
    <source>
        <dbReference type="EMBL" id="MPN28864.1"/>
    </source>
</evidence>
<gene>
    <name evidence="2" type="ORF">SDC9_176309</name>
</gene>
<feature type="region of interest" description="Disordered" evidence="1">
    <location>
        <begin position="56"/>
        <end position="79"/>
    </location>
</feature>
<proteinExistence type="predicted"/>
<protein>
    <submittedName>
        <fullName evidence="2">Uncharacterized protein</fullName>
    </submittedName>
</protein>
<sequence length="134" mass="14675">MPVLLRCLALDHHNQVVLGGKLLFKLQEILVILLVRPNQVVAAGVELQVVTRVPNSQREQENLGVQEPSGMPANNTGKPAEHACHRVVFGERLDVHRTDTNECSLCGIEGREPFYAFAPSSGNPALEYTSFTSS</sequence>
<evidence type="ECO:0000256" key="1">
    <source>
        <dbReference type="SAM" id="MobiDB-lite"/>
    </source>
</evidence>